<sequence length="304" mass="33745">MTLTELRYIVTLAQEQHFGHAAERCFVSQPTLSIAVKKLEDELGVALFERSKSAVRVTPVGEKVIRQAQVVLEQAEAIRDLAKEGKDQLASPLRVGAIFTIGPYLFPHLIPQMQELAPQMPLYIEENMTETLRGKIRNGDLDAIIIALPFNEADVLTRPLYEEPFMMVLPKEHPLSSKKEVDPSIIGELRMLLLGEGHCFRDQVLEACPTLNQSFHNQHTVTEGSSLETIRMMVASGLGCSVLPQSAIEGHPSSHLVAVRPFSKPSPMRTVAVAWRASFPRPQAIEALMQAISRCPLKPIQSKD</sequence>
<feature type="domain" description="HTH lysR-type" evidence="6">
    <location>
        <begin position="1"/>
        <end position="58"/>
    </location>
</feature>
<keyword evidence="2" id="KW-0805">Transcription regulation</keyword>
<dbReference type="GO" id="GO:0003700">
    <property type="term" value="F:DNA-binding transcription factor activity"/>
    <property type="evidence" value="ECO:0007669"/>
    <property type="project" value="InterPro"/>
</dbReference>
<name>A0A364NHG7_9GAMM</name>
<dbReference type="AlphaFoldDB" id="A0A364NHG7"/>
<dbReference type="GO" id="GO:0032993">
    <property type="term" value="C:protein-DNA complex"/>
    <property type="evidence" value="ECO:0007669"/>
    <property type="project" value="TreeGrafter"/>
</dbReference>
<evidence type="ECO:0000256" key="4">
    <source>
        <dbReference type="ARBA" id="ARBA00023159"/>
    </source>
</evidence>
<comment type="similarity">
    <text evidence="1">Belongs to the LysR transcriptional regulatory family.</text>
</comment>
<dbReference type="SUPFAM" id="SSF53850">
    <property type="entry name" value="Periplasmic binding protein-like II"/>
    <property type="match status" value="1"/>
</dbReference>
<keyword evidence="5" id="KW-0804">Transcription</keyword>
<dbReference type="CDD" id="cd08411">
    <property type="entry name" value="PBP2_OxyR"/>
    <property type="match status" value="1"/>
</dbReference>
<dbReference type="PANTHER" id="PTHR30346:SF26">
    <property type="entry name" value="HYDROGEN PEROXIDE-INDUCIBLE GENES ACTIVATOR"/>
    <property type="match status" value="1"/>
</dbReference>
<comment type="caution">
    <text evidence="7">The sequence shown here is derived from an EMBL/GenBank/DDBJ whole genome shotgun (WGS) entry which is preliminary data.</text>
</comment>
<dbReference type="InterPro" id="IPR000847">
    <property type="entry name" value="LysR_HTH_N"/>
</dbReference>
<reference evidence="7 8" key="1">
    <citation type="submission" date="2018-06" db="EMBL/GenBank/DDBJ databases">
        <title>Nitrincola tibetense sp. nov., isolated from Lake XuguoCo on Tibetan Plateau.</title>
        <authorList>
            <person name="Xing P."/>
        </authorList>
    </citation>
    <scope>NUCLEOTIDE SEQUENCE [LARGE SCALE GENOMIC DNA]</scope>
    <source>
        <strain evidence="8">xg18</strain>
    </source>
</reference>
<proteinExistence type="inferred from homology"/>
<keyword evidence="8" id="KW-1185">Reference proteome</keyword>
<evidence type="ECO:0000313" key="7">
    <source>
        <dbReference type="EMBL" id="RAU16516.1"/>
    </source>
</evidence>
<dbReference type="Pfam" id="PF03466">
    <property type="entry name" value="LysR_substrate"/>
    <property type="match status" value="1"/>
</dbReference>
<dbReference type="Gene3D" id="3.40.190.10">
    <property type="entry name" value="Periplasmic binding protein-like II"/>
    <property type="match status" value="2"/>
</dbReference>
<gene>
    <name evidence="7" type="ORF">DN062_17705</name>
</gene>
<accession>A0A364NHG7</accession>
<dbReference type="SUPFAM" id="SSF46785">
    <property type="entry name" value="Winged helix' DNA-binding domain"/>
    <property type="match status" value="1"/>
</dbReference>
<evidence type="ECO:0000256" key="5">
    <source>
        <dbReference type="ARBA" id="ARBA00023163"/>
    </source>
</evidence>
<dbReference type="OrthoDB" id="9775392at2"/>
<evidence type="ECO:0000256" key="2">
    <source>
        <dbReference type="ARBA" id="ARBA00023015"/>
    </source>
</evidence>
<dbReference type="PRINTS" id="PR00039">
    <property type="entry name" value="HTHLYSR"/>
</dbReference>
<evidence type="ECO:0000259" key="6">
    <source>
        <dbReference type="PROSITE" id="PS50931"/>
    </source>
</evidence>
<dbReference type="InterPro" id="IPR005119">
    <property type="entry name" value="LysR_subst-bd"/>
</dbReference>
<keyword evidence="4" id="KW-0010">Activator</keyword>
<dbReference type="RefSeq" id="WP_112160629.1">
    <property type="nucleotide sequence ID" value="NZ_QKRX01000022.1"/>
</dbReference>
<dbReference type="FunFam" id="1.10.10.10:FF:000001">
    <property type="entry name" value="LysR family transcriptional regulator"/>
    <property type="match status" value="1"/>
</dbReference>
<dbReference type="EMBL" id="QKRX01000022">
    <property type="protein sequence ID" value="RAU16516.1"/>
    <property type="molecule type" value="Genomic_DNA"/>
</dbReference>
<dbReference type="InterPro" id="IPR036390">
    <property type="entry name" value="WH_DNA-bd_sf"/>
</dbReference>
<organism evidence="7 8">
    <name type="scientific">Nitrincola tibetensis</name>
    <dbReference type="NCBI Taxonomy" id="2219697"/>
    <lineage>
        <taxon>Bacteria</taxon>
        <taxon>Pseudomonadati</taxon>
        <taxon>Pseudomonadota</taxon>
        <taxon>Gammaproteobacteria</taxon>
        <taxon>Oceanospirillales</taxon>
        <taxon>Oceanospirillaceae</taxon>
        <taxon>Nitrincola</taxon>
    </lineage>
</organism>
<keyword evidence="3" id="KW-0238">DNA-binding</keyword>
<evidence type="ECO:0000313" key="8">
    <source>
        <dbReference type="Proteomes" id="UP000250744"/>
    </source>
</evidence>
<dbReference type="GO" id="GO:0003677">
    <property type="term" value="F:DNA binding"/>
    <property type="evidence" value="ECO:0007669"/>
    <property type="project" value="UniProtKB-KW"/>
</dbReference>
<dbReference type="PANTHER" id="PTHR30346">
    <property type="entry name" value="TRANSCRIPTIONAL DUAL REGULATOR HCAR-RELATED"/>
    <property type="match status" value="1"/>
</dbReference>
<dbReference type="Gene3D" id="1.10.10.10">
    <property type="entry name" value="Winged helix-like DNA-binding domain superfamily/Winged helix DNA-binding domain"/>
    <property type="match status" value="1"/>
</dbReference>
<dbReference type="Proteomes" id="UP000250744">
    <property type="component" value="Unassembled WGS sequence"/>
</dbReference>
<evidence type="ECO:0000256" key="3">
    <source>
        <dbReference type="ARBA" id="ARBA00023125"/>
    </source>
</evidence>
<dbReference type="InterPro" id="IPR036388">
    <property type="entry name" value="WH-like_DNA-bd_sf"/>
</dbReference>
<evidence type="ECO:0000256" key="1">
    <source>
        <dbReference type="ARBA" id="ARBA00009437"/>
    </source>
</evidence>
<protein>
    <submittedName>
        <fullName evidence="7">Hydrogen peroxide-inducible genes activator</fullName>
    </submittedName>
</protein>
<dbReference type="PROSITE" id="PS50931">
    <property type="entry name" value="HTH_LYSR"/>
    <property type="match status" value="1"/>
</dbReference>
<dbReference type="Pfam" id="PF00126">
    <property type="entry name" value="HTH_1"/>
    <property type="match status" value="1"/>
</dbReference>